<keyword evidence="2" id="KW-0489">Methyltransferase</keyword>
<organism evidence="2 3">
    <name type="scientific">Rugosimonospora africana</name>
    <dbReference type="NCBI Taxonomy" id="556532"/>
    <lineage>
        <taxon>Bacteria</taxon>
        <taxon>Bacillati</taxon>
        <taxon>Actinomycetota</taxon>
        <taxon>Actinomycetes</taxon>
        <taxon>Micromonosporales</taxon>
        <taxon>Micromonosporaceae</taxon>
        <taxon>Rugosimonospora</taxon>
    </lineage>
</organism>
<accession>A0A8J3QIX9</accession>
<dbReference type="GO" id="GO:0032259">
    <property type="term" value="P:methylation"/>
    <property type="evidence" value="ECO:0007669"/>
    <property type="project" value="UniProtKB-KW"/>
</dbReference>
<dbReference type="Gene3D" id="3.40.50.150">
    <property type="entry name" value="Vaccinia Virus protein VP39"/>
    <property type="match status" value="1"/>
</dbReference>
<sequence length="190" mass="20714">MNENHAKRCSSPEWAEYLQTEVLPWLVSGVDLGQGMLEIGPGPGAATDWLRHRVKRLVAVEAERPAADALTARYAGSNVEVVHGDATDLRYADGAFDSVGSFTMLHHVPTAALQNALLSEALRVLRPGGVLIGSDSLASDRLHHFHEGDTYNPIEPSVLLVRLQTLGFARITVRVDDRVQFVAQKPEVSD</sequence>
<comment type="caution">
    <text evidence="2">The sequence shown here is derived from an EMBL/GenBank/DDBJ whole genome shotgun (WGS) entry which is preliminary data.</text>
</comment>
<keyword evidence="3" id="KW-1185">Reference proteome</keyword>
<evidence type="ECO:0000313" key="3">
    <source>
        <dbReference type="Proteomes" id="UP000642748"/>
    </source>
</evidence>
<evidence type="ECO:0000313" key="2">
    <source>
        <dbReference type="EMBL" id="GIH11924.1"/>
    </source>
</evidence>
<dbReference type="InterPro" id="IPR029063">
    <property type="entry name" value="SAM-dependent_MTases_sf"/>
</dbReference>
<dbReference type="CDD" id="cd02440">
    <property type="entry name" value="AdoMet_MTases"/>
    <property type="match status" value="1"/>
</dbReference>
<keyword evidence="2" id="KW-0808">Transferase</keyword>
<dbReference type="Proteomes" id="UP000642748">
    <property type="component" value="Unassembled WGS sequence"/>
</dbReference>
<protein>
    <submittedName>
        <fullName evidence="2">Methyltransferase type 11</fullName>
    </submittedName>
</protein>
<dbReference type="SUPFAM" id="SSF53335">
    <property type="entry name" value="S-adenosyl-L-methionine-dependent methyltransferases"/>
    <property type="match status" value="1"/>
</dbReference>
<dbReference type="InterPro" id="IPR013216">
    <property type="entry name" value="Methyltransf_11"/>
</dbReference>
<name>A0A8J3QIX9_9ACTN</name>
<proteinExistence type="predicted"/>
<dbReference type="EMBL" id="BONZ01000001">
    <property type="protein sequence ID" value="GIH11924.1"/>
    <property type="molecule type" value="Genomic_DNA"/>
</dbReference>
<reference evidence="2" key="1">
    <citation type="submission" date="2021-01" db="EMBL/GenBank/DDBJ databases">
        <title>Whole genome shotgun sequence of Rugosimonospora africana NBRC 104875.</title>
        <authorList>
            <person name="Komaki H."/>
            <person name="Tamura T."/>
        </authorList>
    </citation>
    <scope>NUCLEOTIDE SEQUENCE</scope>
    <source>
        <strain evidence="2">NBRC 104875</strain>
    </source>
</reference>
<dbReference type="GO" id="GO:0008757">
    <property type="term" value="F:S-adenosylmethionine-dependent methyltransferase activity"/>
    <property type="evidence" value="ECO:0007669"/>
    <property type="project" value="InterPro"/>
</dbReference>
<feature type="domain" description="Methyltransferase type 11" evidence="1">
    <location>
        <begin position="37"/>
        <end position="132"/>
    </location>
</feature>
<evidence type="ECO:0000259" key="1">
    <source>
        <dbReference type="Pfam" id="PF08241"/>
    </source>
</evidence>
<dbReference type="Pfam" id="PF08241">
    <property type="entry name" value="Methyltransf_11"/>
    <property type="match status" value="1"/>
</dbReference>
<dbReference type="AlphaFoldDB" id="A0A8J3QIX9"/>
<dbReference type="PANTHER" id="PTHR43861">
    <property type="entry name" value="TRANS-ACONITATE 2-METHYLTRANSFERASE-RELATED"/>
    <property type="match status" value="1"/>
</dbReference>
<dbReference type="RefSeq" id="WP_203915650.1">
    <property type="nucleotide sequence ID" value="NZ_BONZ01000001.1"/>
</dbReference>
<gene>
    <name evidence="2" type="ORF">Raf01_00960</name>
</gene>